<dbReference type="AlphaFoldDB" id="A0AAV5M5D8"/>
<comment type="caution">
    <text evidence="1">The sequence shown here is derived from an EMBL/GenBank/DDBJ whole genome shotgun (WGS) entry which is preliminary data.</text>
</comment>
<organism evidence="1 2">
    <name type="scientific">Rubroshorea leprosula</name>
    <dbReference type="NCBI Taxonomy" id="152421"/>
    <lineage>
        <taxon>Eukaryota</taxon>
        <taxon>Viridiplantae</taxon>
        <taxon>Streptophyta</taxon>
        <taxon>Embryophyta</taxon>
        <taxon>Tracheophyta</taxon>
        <taxon>Spermatophyta</taxon>
        <taxon>Magnoliopsida</taxon>
        <taxon>eudicotyledons</taxon>
        <taxon>Gunneridae</taxon>
        <taxon>Pentapetalae</taxon>
        <taxon>rosids</taxon>
        <taxon>malvids</taxon>
        <taxon>Malvales</taxon>
        <taxon>Dipterocarpaceae</taxon>
        <taxon>Rubroshorea</taxon>
    </lineage>
</organism>
<sequence length="58" mass="6084">MERRTIRMAGKVAVLLIILIIASQILYGGCSRPVPQERVLGPASGPPTCTTYLSGGGN</sequence>
<proteinExistence type="predicted"/>
<evidence type="ECO:0000313" key="2">
    <source>
        <dbReference type="Proteomes" id="UP001054252"/>
    </source>
</evidence>
<keyword evidence="2" id="KW-1185">Reference proteome</keyword>
<gene>
    <name evidence="1" type="ORF">SLEP1_g52125</name>
</gene>
<dbReference type="Proteomes" id="UP001054252">
    <property type="component" value="Unassembled WGS sequence"/>
</dbReference>
<reference evidence="1 2" key="1">
    <citation type="journal article" date="2021" name="Commun. Biol.">
        <title>The genome of Shorea leprosula (Dipterocarpaceae) highlights the ecological relevance of drought in aseasonal tropical rainforests.</title>
        <authorList>
            <person name="Ng K.K.S."/>
            <person name="Kobayashi M.J."/>
            <person name="Fawcett J.A."/>
            <person name="Hatakeyama M."/>
            <person name="Paape T."/>
            <person name="Ng C.H."/>
            <person name="Ang C.C."/>
            <person name="Tnah L.H."/>
            <person name="Lee C.T."/>
            <person name="Nishiyama T."/>
            <person name="Sese J."/>
            <person name="O'Brien M.J."/>
            <person name="Copetti D."/>
            <person name="Mohd Noor M.I."/>
            <person name="Ong R.C."/>
            <person name="Putra M."/>
            <person name="Sireger I.Z."/>
            <person name="Indrioko S."/>
            <person name="Kosugi Y."/>
            <person name="Izuno A."/>
            <person name="Isagi Y."/>
            <person name="Lee S.L."/>
            <person name="Shimizu K.K."/>
        </authorList>
    </citation>
    <scope>NUCLEOTIDE SEQUENCE [LARGE SCALE GENOMIC DNA]</scope>
    <source>
        <strain evidence="1">214</strain>
    </source>
</reference>
<evidence type="ECO:0000313" key="1">
    <source>
        <dbReference type="EMBL" id="GKV44990.1"/>
    </source>
</evidence>
<accession>A0AAV5M5D8</accession>
<protein>
    <submittedName>
        <fullName evidence="1">Uncharacterized protein</fullName>
    </submittedName>
</protein>
<dbReference type="EMBL" id="BPVZ01000189">
    <property type="protein sequence ID" value="GKV44990.1"/>
    <property type="molecule type" value="Genomic_DNA"/>
</dbReference>
<name>A0AAV5M5D8_9ROSI</name>